<feature type="domain" description="GHMP kinase N-terminal" evidence="5">
    <location>
        <begin position="111"/>
        <end position="189"/>
    </location>
</feature>
<dbReference type="Pfam" id="PF00288">
    <property type="entry name" value="GHMP_kinases_N"/>
    <property type="match status" value="1"/>
</dbReference>
<organism evidence="6 7">
    <name type="scientific">Anaerohalosphaera lusitana</name>
    <dbReference type="NCBI Taxonomy" id="1936003"/>
    <lineage>
        <taxon>Bacteria</taxon>
        <taxon>Pseudomonadati</taxon>
        <taxon>Planctomycetota</taxon>
        <taxon>Phycisphaerae</taxon>
        <taxon>Sedimentisphaerales</taxon>
        <taxon>Anaerohalosphaeraceae</taxon>
        <taxon>Anaerohalosphaera</taxon>
    </lineage>
</organism>
<dbReference type="RefSeq" id="WP_146663054.1">
    <property type="nucleotide sequence ID" value="NZ_CP019791.1"/>
</dbReference>
<sequence length="410" mass="45274">MVTHDKESASVLNGMAKRNGLDIVGGKIRRSSSRFCLGVEHGDYNGTELFGVGTDRFIWLGYKPNGTDKVRMFSGNFPDDGVVEFTLGDVPEPQSTPDSWARFPYGVSYILKREGYELTQGFDAVIYGNIPGGGMSRSASLSLNLILTMLEVNGIEMGDQLKIVDLAQAVENDYIGSPCGQLDQIMILFAKEGMGTHYNPADRSISYVPFGGDVDEFRIVGLDTGTDRPGLEKSTYKVRRTECDDFVKLLQAGGYEIESLADVKDEQLYGKIMEQFGESHADLCDRLTYIYKAQKRFYEMMEAWKKGNIKRVGEIFREDGIGLRDEYKISGPELETMCDVVRSVEGVLGERMLGGGDKGASGAIVKADAVDEMKKAVDVGYPRSRPDYADKYAVHSCKVVDGMKVMDGLL</sequence>
<dbReference type="SUPFAM" id="SSF54211">
    <property type="entry name" value="Ribosomal protein S5 domain 2-like"/>
    <property type="match status" value="1"/>
</dbReference>
<dbReference type="PANTHER" id="PTHR10457:SF7">
    <property type="entry name" value="GALACTOKINASE-RELATED"/>
    <property type="match status" value="1"/>
</dbReference>
<evidence type="ECO:0000313" key="6">
    <source>
        <dbReference type="EMBL" id="AQT69361.1"/>
    </source>
</evidence>
<evidence type="ECO:0000256" key="3">
    <source>
        <dbReference type="ARBA" id="ARBA00022777"/>
    </source>
</evidence>
<dbReference type="GO" id="GO:0005524">
    <property type="term" value="F:ATP binding"/>
    <property type="evidence" value="ECO:0007669"/>
    <property type="project" value="UniProtKB-KW"/>
</dbReference>
<dbReference type="STRING" id="1936003.STSP2_02550"/>
<protein>
    <submittedName>
        <fullName evidence="6">Galactokinase</fullName>
        <ecNumber evidence="6">2.7.1.6</ecNumber>
    </submittedName>
</protein>
<dbReference type="KEGG" id="alus:STSP2_02550"/>
<evidence type="ECO:0000256" key="1">
    <source>
        <dbReference type="ARBA" id="ARBA00006566"/>
    </source>
</evidence>
<dbReference type="Gene3D" id="3.30.70.890">
    <property type="entry name" value="GHMP kinase, C-terminal domain"/>
    <property type="match status" value="1"/>
</dbReference>
<keyword evidence="3 6" id="KW-0418">Kinase</keyword>
<name>A0A1U9NN74_9BACT</name>
<dbReference type="SUPFAM" id="SSF55060">
    <property type="entry name" value="GHMP Kinase, C-terminal domain"/>
    <property type="match status" value="1"/>
</dbReference>
<evidence type="ECO:0000259" key="5">
    <source>
        <dbReference type="Pfam" id="PF00288"/>
    </source>
</evidence>
<dbReference type="InterPro" id="IPR006204">
    <property type="entry name" value="GHMP_kinase_N_dom"/>
</dbReference>
<dbReference type="InterPro" id="IPR006206">
    <property type="entry name" value="Mevalonate/galactokinase"/>
</dbReference>
<dbReference type="Gene3D" id="3.30.230.10">
    <property type="match status" value="1"/>
</dbReference>
<reference evidence="7" key="1">
    <citation type="submission" date="2017-02" db="EMBL/GenBank/DDBJ databases">
        <title>Comparative genomics and description of representatives of a novel lineage of planctomycetes thriving in anoxic sediments.</title>
        <authorList>
            <person name="Spring S."/>
            <person name="Bunk B."/>
            <person name="Sproer C."/>
        </authorList>
    </citation>
    <scope>NUCLEOTIDE SEQUENCE [LARGE SCALE GENOMIC DNA]</scope>
    <source>
        <strain evidence="7">ST-NAGAB-D1</strain>
    </source>
</reference>
<proteinExistence type="inferred from homology"/>
<dbReference type="InterPro" id="IPR020568">
    <property type="entry name" value="Ribosomal_Su5_D2-typ_SF"/>
</dbReference>
<comment type="similarity">
    <text evidence="1">Belongs to the GHMP kinase family. GalK subfamily.</text>
</comment>
<keyword evidence="2" id="KW-0547">Nucleotide-binding</keyword>
<dbReference type="AlphaFoldDB" id="A0A1U9NN74"/>
<gene>
    <name evidence="6" type="primary">galK</name>
    <name evidence="6" type="ORF">STSP2_02550</name>
</gene>
<evidence type="ECO:0000313" key="7">
    <source>
        <dbReference type="Proteomes" id="UP000189674"/>
    </source>
</evidence>
<accession>A0A1U9NN74</accession>
<dbReference type="EC" id="2.7.1.6" evidence="6"/>
<dbReference type="InterPro" id="IPR036554">
    <property type="entry name" value="GHMP_kinase_C_sf"/>
</dbReference>
<dbReference type="PIRSF" id="PIRSF000530">
    <property type="entry name" value="Galactokinase"/>
    <property type="match status" value="1"/>
</dbReference>
<dbReference type="EMBL" id="CP019791">
    <property type="protein sequence ID" value="AQT69361.1"/>
    <property type="molecule type" value="Genomic_DNA"/>
</dbReference>
<dbReference type="GO" id="GO:0006012">
    <property type="term" value="P:galactose metabolic process"/>
    <property type="evidence" value="ECO:0007669"/>
    <property type="project" value="TreeGrafter"/>
</dbReference>
<dbReference type="PRINTS" id="PR00959">
    <property type="entry name" value="MEVGALKINASE"/>
</dbReference>
<evidence type="ECO:0000256" key="4">
    <source>
        <dbReference type="ARBA" id="ARBA00022840"/>
    </source>
</evidence>
<dbReference type="GO" id="GO:0004335">
    <property type="term" value="F:galactokinase activity"/>
    <property type="evidence" value="ECO:0007669"/>
    <property type="project" value="UniProtKB-EC"/>
</dbReference>
<dbReference type="PANTHER" id="PTHR10457">
    <property type="entry name" value="MEVALONATE KINASE/GALACTOKINASE"/>
    <property type="match status" value="1"/>
</dbReference>
<dbReference type="InterPro" id="IPR014721">
    <property type="entry name" value="Ribsml_uS5_D2-typ_fold_subgr"/>
</dbReference>
<keyword evidence="7" id="KW-1185">Reference proteome</keyword>
<keyword evidence="4" id="KW-0067">ATP-binding</keyword>
<evidence type="ECO:0000256" key="2">
    <source>
        <dbReference type="ARBA" id="ARBA00022741"/>
    </source>
</evidence>
<dbReference type="Proteomes" id="UP000189674">
    <property type="component" value="Chromosome"/>
</dbReference>
<dbReference type="GO" id="GO:0005829">
    <property type="term" value="C:cytosol"/>
    <property type="evidence" value="ECO:0007669"/>
    <property type="project" value="TreeGrafter"/>
</dbReference>
<keyword evidence="6" id="KW-0808">Transferase</keyword>
<dbReference type="OrthoDB" id="250531at2"/>